<accession>A0A067F2H5</accession>
<reference evidence="2 3" key="1">
    <citation type="submission" date="2014-04" db="EMBL/GenBank/DDBJ databases">
        <authorList>
            <consortium name="International Citrus Genome Consortium"/>
            <person name="Gmitter F."/>
            <person name="Chen C."/>
            <person name="Farmerie W."/>
            <person name="Harkins T."/>
            <person name="Desany B."/>
            <person name="Mohiuddin M."/>
            <person name="Kodira C."/>
            <person name="Borodovsky M."/>
            <person name="Lomsadze A."/>
            <person name="Burns P."/>
            <person name="Jenkins J."/>
            <person name="Prochnik S."/>
            <person name="Shu S."/>
            <person name="Chapman J."/>
            <person name="Pitluck S."/>
            <person name="Schmutz J."/>
            <person name="Rokhsar D."/>
        </authorList>
    </citation>
    <scope>NUCLEOTIDE SEQUENCE</scope>
</reference>
<keyword evidence="1" id="KW-0472">Membrane</keyword>
<keyword evidence="3" id="KW-1185">Reference proteome</keyword>
<dbReference type="EMBL" id="KK784933">
    <property type="protein sequence ID" value="KDO60305.1"/>
    <property type="molecule type" value="Genomic_DNA"/>
</dbReference>
<protein>
    <submittedName>
        <fullName evidence="2">Uncharacterized protein</fullName>
    </submittedName>
</protein>
<evidence type="ECO:0000313" key="2">
    <source>
        <dbReference type="EMBL" id="KDO60305.1"/>
    </source>
</evidence>
<dbReference type="PANTHER" id="PTHR11697:SF230">
    <property type="entry name" value="ZINC FINGER, MYM DOMAIN CONTAINING 1"/>
    <property type="match status" value="1"/>
</dbReference>
<keyword evidence="1" id="KW-0812">Transmembrane</keyword>
<feature type="transmembrane region" description="Helical" evidence="1">
    <location>
        <begin position="152"/>
        <end position="172"/>
    </location>
</feature>
<gene>
    <name evidence="2" type="ORF">CISIN_1g044663mg</name>
</gene>
<proteinExistence type="predicted"/>
<dbReference type="AlphaFoldDB" id="A0A067F2H5"/>
<keyword evidence="1" id="KW-1133">Transmembrane helix</keyword>
<dbReference type="Proteomes" id="UP000027120">
    <property type="component" value="Unassembled WGS sequence"/>
</dbReference>
<name>A0A067F2H5_CITSI</name>
<organism evidence="2 3">
    <name type="scientific">Citrus sinensis</name>
    <name type="common">Sweet orange</name>
    <name type="synonym">Citrus aurantium var. sinensis</name>
    <dbReference type="NCBI Taxonomy" id="2711"/>
    <lineage>
        <taxon>Eukaryota</taxon>
        <taxon>Viridiplantae</taxon>
        <taxon>Streptophyta</taxon>
        <taxon>Embryophyta</taxon>
        <taxon>Tracheophyta</taxon>
        <taxon>Spermatophyta</taxon>
        <taxon>Magnoliopsida</taxon>
        <taxon>eudicotyledons</taxon>
        <taxon>Gunneridae</taxon>
        <taxon>Pentapetalae</taxon>
        <taxon>rosids</taxon>
        <taxon>malvids</taxon>
        <taxon>Sapindales</taxon>
        <taxon>Rutaceae</taxon>
        <taxon>Aurantioideae</taxon>
        <taxon>Citrus</taxon>
    </lineage>
</organism>
<dbReference type="PANTHER" id="PTHR11697">
    <property type="entry name" value="GENERAL TRANSCRIPTION FACTOR 2-RELATED ZINC FINGER PROTEIN"/>
    <property type="match status" value="1"/>
</dbReference>
<sequence>MGPYQPKLEEFAHSFNGQQFHRFQCTCVKENGWDTFIKSVISFCESHHIDVPGMNDRRMKELNNRFTNQMNERLTLRYASNLANSFKSFNVNDIYNLVERFYPRDFTQFEILTLRRQLEYFQIDVLRLAEHQCISSLFELCQQLVEIIKFQIYFLINILIRLVLTLLILTVMT</sequence>
<evidence type="ECO:0000256" key="1">
    <source>
        <dbReference type="SAM" id="Phobius"/>
    </source>
</evidence>
<evidence type="ECO:0000313" key="3">
    <source>
        <dbReference type="Proteomes" id="UP000027120"/>
    </source>
</evidence>
<dbReference type="InterPro" id="IPR055298">
    <property type="entry name" value="AtLOH3-like"/>
</dbReference>